<gene>
    <name evidence="2" type="ORF">CSSPJE1EN1_LOCUS19669</name>
</gene>
<dbReference type="PANTHER" id="PTHR10826">
    <property type="entry name" value="COMPLEMENT COMPONENT 1"/>
    <property type="match status" value="1"/>
</dbReference>
<dbReference type="InterPro" id="IPR003428">
    <property type="entry name" value="MAM33"/>
</dbReference>
<dbReference type="Proteomes" id="UP001497444">
    <property type="component" value="Chromosome 6"/>
</dbReference>
<sequence>MAMAMMRRRAVGALATGVRSCMQQRQVLVSTYFTGGAFVVPQQQQQQQENQNQKRFAVKSAEFASLLGCGQQQQLRFLASTEIASNASGKDRGFLRVLKAEIEHEDDAYDPPRALARGPPRPFTLTDTPGKPEVILRRSYGEEDIALKCVSQSSDFGDSYNHEYEDQDEEQEQKVVNLKVSVTKGADQPALVFSCFCQPDSIDIDRVYYVESPDLKETFYDGPEFSSLDETLQKQFEKYLDARGINGELSNYLLDLLEDKEQREYIRWLKNIESFIKK</sequence>
<dbReference type="Gene3D" id="3.10.280.10">
    <property type="entry name" value="Mitochondrial glycoprotein"/>
    <property type="match status" value="1"/>
</dbReference>
<organism evidence="2 3">
    <name type="scientific">Sphagnum jensenii</name>
    <dbReference type="NCBI Taxonomy" id="128206"/>
    <lineage>
        <taxon>Eukaryota</taxon>
        <taxon>Viridiplantae</taxon>
        <taxon>Streptophyta</taxon>
        <taxon>Embryophyta</taxon>
        <taxon>Bryophyta</taxon>
        <taxon>Sphagnophytina</taxon>
        <taxon>Sphagnopsida</taxon>
        <taxon>Sphagnales</taxon>
        <taxon>Sphagnaceae</taxon>
        <taxon>Sphagnum</taxon>
    </lineage>
</organism>
<dbReference type="SUPFAM" id="SSF54529">
    <property type="entry name" value="Mitochondrial glycoprotein MAM33-like"/>
    <property type="match status" value="1"/>
</dbReference>
<reference evidence="2" key="1">
    <citation type="submission" date="2024-02" db="EMBL/GenBank/DDBJ databases">
        <authorList>
            <consortium name="ELIXIR-Norway"/>
            <consortium name="Elixir Norway"/>
        </authorList>
    </citation>
    <scope>NUCLEOTIDE SEQUENCE</scope>
</reference>
<accession>A0ABP0X500</accession>
<dbReference type="PANTHER" id="PTHR10826:SF1">
    <property type="entry name" value="COMPLEMENT COMPONENT 1 Q SUBCOMPONENT-BINDING PROTEIN, MITOCHONDRIAL"/>
    <property type="match status" value="1"/>
</dbReference>
<protein>
    <recommendedName>
        <fullName evidence="4">Mitochondrial glycoprotein</fullName>
    </recommendedName>
</protein>
<evidence type="ECO:0000313" key="2">
    <source>
        <dbReference type="EMBL" id="CAK9274191.1"/>
    </source>
</evidence>
<evidence type="ECO:0008006" key="4">
    <source>
        <dbReference type="Google" id="ProtNLM"/>
    </source>
</evidence>
<evidence type="ECO:0000313" key="3">
    <source>
        <dbReference type="Proteomes" id="UP001497444"/>
    </source>
</evidence>
<dbReference type="InterPro" id="IPR036561">
    <property type="entry name" value="MAM33_sf"/>
</dbReference>
<proteinExistence type="predicted"/>
<dbReference type="Pfam" id="PF02330">
    <property type="entry name" value="MAM33"/>
    <property type="match status" value="1"/>
</dbReference>
<feature type="region of interest" description="Disordered" evidence="1">
    <location>
        <begin position="109"/>
        <end position="130"/>
    </location>
</feature>
<name>A0ABP0X500_9BRYO</name>
<keyword evidence="3" id="KW-1185">Reference proteome</keyword>
<dbReference type="EMBL" id="OZ020101">
    <property type="protein sequence ID" value="CAK9274191.1"/>
    <property type="molecule type" value="Genomic_DNA"/>
</dbReference>
<evidence type="ECO:0000256" key="1">
    <source>
        <dbReference type="SAM" id="MobiDB-lite"/>
    </source>
</evidence>